<organism evidence="4 5">
    <name type="scientific">Pontibacterium sinense</name>
    <dbReference type="NCBI Taxonomy" id="2781979"/>
    <lineage>
        <taxon>Bacteria</taxon>
        <taxon>Pseudomonadati</taxon>
        <taxon>Pseudomonadota</taxon>
        <taxon>Gammaproteobacteria</taxon>
        <taxon>Oceanospirillales</taxon>
        <taxon>Oceanospirillaceae</taxon>
        <taxon>Pontibacterium</taxon>
    </lineage>
</organism>
<dbReference type="InterPro" id="IPR029787">
    <property type="entry name" value="Nucleotide_cyclase"/>
</dbReference>
<protein>
    <recommendedName>
        <fullName evidence="1">diguanylate cyclase</fullName>
        <ecNumber evidence="1">2.7.7.65</ecNumber>
    </recommendedName>
</protein>
<keyword evidence="5" id="KW-1185">Reference proteome</keyword>
<name>A0A8J7FU27_9GAMM</name>
<dbReference type="InterPro" id="IPR000160">
    <property type="entry name" value="GGDEF_dom"/>
</dbReference>
<dbReference type="PROSITE" id="PS50887">
    <property type="entry name" value="GGDEF"/>
    <property type="match status" value="1"/>
</dbReference>
<evidence type="ECO:0000256" key="1">
    <source>
        <dbReference type="ARBA" id="ARBA00012528"/>
    </source>
</evidence>
<evidence type="ECO:0000259" key="3">
    <source>
        <dbReference type="PROSITE" id="PS50887"/>
    </source>
</evidence>
<dbReference type="CDD" id="cd01949">
    <property type="entry name" value="GGDEF"/>
    <property type="match status" value="1"/>
</dbReference>
<dbReference type="AlphaFoldDB" id="A0A8J7FU27"/>
<comment type="caution">
    <text evidence="4">The sequence shown here is derived from an EMBL/GenBank/DDBJ whole genome shotgun (WGS) entry which is preliminary data.</text>
</comment>
<evidence type="ECO:0000256" key="2">
    <source>
        <dbReference type="ARBA" id="ARBA00034247"/>
    </source>
</evidence>
<dbReference type="GO" id="GO:0052621">
    <property type="term" value="F:diguanylate cyclase activity"/>
    <property type="evidence" value="ECO:0007669"/>
    <property type="project" value="UniProtKB-EC"/>
</dbReference>
<dbReference type="InterPro" id="IPR050469">
    <property type="entry name" value="Diguanylate_Cyclase"/>
</dbReference>
<dbReference type="EMBL" id="JADEYS010000029">
    <property type="protein sequence ID" value="MBE9399507.1"/>
    <property type="molecule type" value="Genomic_DNA"/>
</dbReference>
<dbReference type="NCBIfam" id="TIGR00254">
    <property type="entry name" value="GGDEF"/>
    <property type="match status" value="1"/>
</dbReference>
<dbReference type="Gene3D" id="3.30.70.270">
    <property type="match status" value="1"/>
</dbReference>
<dbReference type="SUPFAM" id="SSF55781">
    <property type="entry name" value="GAF domain-like"/>
    <property type="match status" value="1"/>
</dbReference>
<dbReference type="SMART" id="SM00065">
    <property type="entry name" value="GAF"/>
    <property type="match status" value="1"/>
</dbReference>
<dbReference type="SMART" id="SM00267">
    <property type="entry name" value="GGDEF"/>
    <property type="match status" value="1"/>
</dbReference>
<evidence type="ECO:0000313" key="4">
    <source>
        <dbReference type="EMBL" id="MBE9399507.1"/>
    </source>
</evidence>
<dbReference type="RefSeq" id="WP_193955203.1">
    <property type="nucleotide sequence ID" value="NZ_JADEYS010000029.1"/>
</dbReference>
<feature type="domain" description="GGDEF" evidence="3">
    <location>
        <begin position="197"/>
        <end position="330"/>
    </location>
</feature>
<dbReference type="PANTHER" id="PTHR45138">
    <property type="entry name" value="REGULATORY COMPONENTS OF SENSORY TRANSDUCTION SYSTEM"/>
    <property type="match status" value="1"/>
</dbReference>
<dbReference type="InterPro" id="IPR043128">
    <property type="entry name" value="Rev_trsase/Diguanyl_cyclase"/>
</dbReference>
<dbReference type="Pfam" id="PF00990">
    <property type="entry name" value="GGDEF"/>
    <property type="match status" value="1"/>
</dbReference>
<sequence length="331" mass="37623">MIDTQTCLSRHLHPSIDISKWQRTVDLMSQLFDSACGTIVQFRQQEFNAVVASLNEGNFLQRDSSWPWEMKSFCRTIIETGEGLYVRDAPNEDKWKDADPVKDGPVRSYLGMPITWPDGTLFGTICVIDTKSSDYQSNQIELLEQFRDMIDADLRMMFAYEEIKTLALTDEMTGVSNRRGLKVLGAQRIKDAKRFGLSIGIAYLDIDNLKALNDEHGHQAGDVCISTLAQAMKNCCRENDIIARLGGDEFVVMLLTDTHDHLQVLCQRLENEFNRLCSESDILSDSGISYGYCCRHGNHPISLDTLIEEADRSMYKHKKAKKPEQYDTEAQ</sequence>
<reference evidence="4" key="1">
    <citation type="submission" date="2020-10" db="EMBL/GenBank/DDBJ databases">
        <title>Bacterium isolated from coastal waters sediment.</title>
        <authorList>
            <person name="Chen R.-J."/>
            <person name="Lu D.-C."/>
            <person name="Zhu K.-L."/>
            <person name="Du Z.-J."/>
        </authorList>
    </citation>
    <scope>NUCLEOTIDE SEQUENCE</scope>
    <source>
        <strain evidence="4">N1Y112</strain>
    </source>
</reference>
<proteinExistence type="predicted"/>
<dbReference type="Gene3D" id="3.30.450.40">
    <property type="match status" value="1"/>
</dbReference>
<dbReference type="EC" id="2.7.7.65" evidence="1"/>
<dbReference type="InterPro" id="IPR029016">
    <property type="entry name" value="GAF-like_dom_sf"/>
</dbReference>
<gene>
    <name evidence="4" type="ORF">IOQ59_19775</name>
</gene>
<dbReference type="Pfam" id="PF01590">
    <property type="entry name" value="GAF"/>
    <property type="match status" value="1"/>
</dbReference>
<accession>A0A8J7FU27</accession>
<comment type="catalytic activity">
    <reaction evidence="2">
        <text>2 GTP = 3',3'-c-di-GMP + 2 diphosphate</text>
        <dbReference type="Rhea" id="RHEA:24898"/>
        <dbReference type="ChEBI" id="CHEBI:33019"/>
        <dbReference type="ChEBI" id="CHEBI:37565"/>
        <dbReference type="ChEBI" id="CHEBI:58805"/>
        <dbReference type="EC" id="2.7.7.65"/>
    </reaction>
</comment>
<dbReference type="Proteomes" id="UP000640333">
    <property type="component" value="Unassembled WGS sequence"/>
</dbReference>
<dbReference type="PANTHER" id="PTHR45138:SF9">
    <property type="entry name" value="DIGUANYLATE CYCLASE DGCM-RELATED"/>
    <property type="match status" value="1"/>
</dbReference>
<evidence type="ECO:0000313" key="5">
    <source>
        <dbReference type="Proteomes" id="UP000640333"/>
    </source>
</evidence>
<dbReference type="SUPFAM" id="SSF55073">
    <property type="entry name" value="Nucleotide cyclase"/>
    <property type="match status" value="1"/>
</dbReference>
<dbReference type="InterPro" id="IPR003018">
    <property type="entry name" value="GAF"/>
</dbReference>